<reference evidence="4" key="1">
    <citation type="submission" date="2016-10" db="EMBL/GenBank/DDBJ databases">
        <authorList>
            <person name="Varghese N."/>
            <person name="Submissions S."/>
        </authorList>
    </citation>
    <scope>NUCLEOTIDE SEQUENCE [LARGE SCALE GENOMIC DNA]</scope>
    <source>
        <strain evidence="4">DSM 25927</strain>
    </source>
</reference>
<dbReference type="InterPro" id="IPR005586">
    <property type="entry name" value="ABC_trans_aux"/>
</dbReference>
<dbReference type="AlphaFoldDB" id="A0A1H9IH84"/>
<dbReference type="EMBL" id="FOFS01000010">
    <property type="protein sequence ID" value="SEQ73887.1"/>
    <property type="molecule type" value="Genomic_DNA"/>
</dbReference>
<protein>
    <recommendedName>
        <fullName evidence="2">ABC-type transport auxiliary lipoprotein component domain-containing protein</fullName>
    </recommendedName>
</protein>
<accession>A0A1H9IH84</accession>
<dbReference type="PROSITE" id="PS51257">
    <property type="entry name" value="PROKAR_LIPOPROTEIN"/>
    <property type="match status" value="1"/>
</dbReference>
<feature type="chain" id="PRO_5011697936" description="ABC-type transport auxiliary lipoprotein component domain-containing protein" evidence="1">
    <location>
        <begin position="19"/>
        <end position="205"/>
    </location>
</feature>
<dbReference type="SUPFAM" id="SSF159594">
    <property type="entry name" value="XCC0632-like"/>
    <property type="match status" value="1"/>
</dbReference>
<dbReference type="Gene3D" id="3.40.50.10610">
    <property type="entry name" value="ABC-type transport auxiliary lipoprotein component"/>
    <property type="match status" value="1"/>
</dbReference>
<proteinExistence type="predicted"/>
<evidence type="ECO:0000259" key="2">
    <source>
        <dbReference type="Pfam" id="PF03886"/>
    </source>
</evidence>
<organism evidence="3 4">
    <name type="scientific">Solimonas aquatica</name>
    <dbReference type="NCBI Taxonomy" id="489703"/>
    <lineage>
        <taxon>Bacteria</taxon>
        <taxon>Pseudomonadati</taxon>
        <taxon>Pseudomonadota</taxon>
        <taxon>Gammaproteobacteria</taxon>
        <taxon>Nevskiales</taxon>
        <taxon>Nevskiaceae</taxon>
        <taxon>Solimonas</taxon>
    </lineage>
</organism>
<dbReference type="Pfam" id="PF03886">
    <property type="entry name" value="ABC_trans_aux"/>
    <property type="match status" value="1"/>
</dbReference>
<gene>
    <name evidence="3" type="ORF">SAMN04488038_11034</name>
</gene>
<evidence type="ECO:0000313" key="3">
    <source>
        <dbReference type="EMBL" id="SEQ73887.1"/>
    </source>
</evidence>
<keyword evidence="1" id="KW-0732">Signal</keyword>
<sequence>MIRIGSLLCVATLLCACAADPTHFYTLLRPQAQALAPRTQAYVLDVQPVRIPAQLDQPELVVRQGEGEVALVETRRWIAPLGEEVRGALVARLKQKLGVAEVSQLSPPPDTRVYRVLLDVQRLDAQLARGVSLDAGWSVLEVSAASAPRQRWTCASAVSLAVTGGYENLVVGIQQALDRVGDQIATLISAAQAGGTLSCPPASAS</sequence>
<dbReference type="OrthoDB" id="5949767at2"/>
<feature type="signal peptide" evidence="1">
    <location>
        <begin position="1"/>
        <end position="18"/>
    </location>
</feature>
<dbReference type="STRING" id="489703.SAMN04488038_11034"/>
<name>A0A1H9IH84_9GAMM</name>
<keyword evidence="4" id="KW-1185">Reference proteome</keyword>
<feature type="domain" description="ABC-type transport auxiliary lipoprotein component" evidence="2">
    <location>
        <begin position="25"/>
        <end position="185"/>
    </location>
</feature>
<dbReference type="Proteomes" id="UP000199233">
    <property type="component" value="Unassembled WGS sequence"/>
</dbReference>
<dbReference type="RefSeq" id="WP_093286902.1">
    <property type="nucleotide sequence ID" value="NZ_FOFS01000010.1"/>
</dbReference>
<evidence type="ECO:0000313" key="4">
    <source>
        <dbReference type="Proteomes" id="UP000199233"/>
    </source>
</evidence>
<evidence type="ECO:0000256" key="1">
    <source>
        <dbReference type="SAM" id="SignalP"/>
    </source>
</evidence>